<organism evidence="3 4">
    <name type="scientific">Novosphingobium malaysiense</name>
    <dbReference type="NCBI Taxonomy" id="1348853"/>
    <lineage>
        <taxon>Bacteria</taxon>
        <taxon>Pseudomonadati</taxon>
        <taxon>Pseudomonadota</taxon>
        <taxon>Alphaproteobacteria</taxon>
        <taxon>Sphingomonadales</taxon>
        <taxon>Sphingomonadaceae</taxon>
        <taxon>Novosphingobium</taxon>
    </lineage>
</organism>
<dbReference type="AlphaFoldDB" id="A0A0B1ZN06"/>
<gene>
    <name evidence="3" type="ORF">LK12_07070</name>
</gene>
<dbReference type="RefSeq" id="WP_039281039.1">
    <property type="nucleotide sequence ID" value="NZ_JTDI01000002.1"/>
</dbReference>
<dbReference type="GO" id="GO:0016779">
    <property type="term" value="F:nucleotidyltransferase activity"/>
    <property type="evidence" value="ECO:0007669"/>
    <property type="project" value="UniProtKB-ARBA"/>
</dbReference>
<sequence length="193" mass="20280">MSYVAVVLAAGHATRFGSDKLSATLDGEPLLFHAIRAARAAPVSRVIVVARPGLDTGSWAGEPSVEVLRIESNALSDSLKTGIAAAADADGAFIFLGDMPRVPHAEAARLAKTIGHAYAAIPRHDGRPGHPVLLASAAFADIANLTGDQGAGRLLRTRDDVVFDDCTDPAIHFDVDRPEDLGWLAGRDRADKN</sequence>
<evidence type="ECO:0000313" key="3">
    <source>
        <dbReference type="EMBL" id="KHK92535.1"/>
    </source>
</evidence>
<feature type="domain" description="MobA-like NTP transferase" evidence="2">
    <location>
        <begin position="5"/>
        <end position="160"/>
    </location>
</feature>
<evidence type="ECO:0000256" key="1">
    <source>
        <dbReference type="ARBA" id="ARBA00022842"/>
    </source>
</evidence>
<dbReference type="CDD" id="cd04182">
    <property type="entry name" value="GT_2_like_f"/>
    <property type="match status" value="1"/>
</dbReference>
<evidence type="ECO:0000259" key="2">
    <source>
        <dbReference type="Pfam" id="PF12804"/>
    </source>
</evidence>
<dbReference type="InterPro" id="IPR029044">
    <property type="entry name" value="Nucleotide-diphossugar_trans"/>
</dbReference>
<dbReference type="PANTHER" id="PTHR43777">
    <property type="entry name" value="MOLYBDENUM COFACTOR CYTIDYLYLTRANSFERASE"/>
    <property type="match status" value="1"/>
</dbReference>
<proteinExistence type="predicted"/>
<dbReference type="Proteomes" id="UP000031057">
    <property type="component" value="Unassembled WGS sequence"/>
</dbReference>
<comment type="caution">
    <text evidence="3">The sequence shown here is derived from an EMBL/GenBank/DDBJ whole genome shotgun (WGS) entry which is preliminary data.</text>
</comment>
<reference evidence="3 4" key="1">
    <citation type="submission" date="2014-10" db="EMBL/GenBank/DDBJ databases">
        <title>Genome sequence of Novosphingobium malaysiense MUSC 273(T).</title>
        <authorList>
            <person name="Lee L.-H."/>
        </authorList>
    </citation>
    <scope>NUCLEOTIDE SEQUENCE [LARGE SCALE GENOMIC DNA]</scope>
    <source>
        <strain evidence="3 4">MUSC 273</strain>
    </source>
</reference>
<dbReference type="InterPro" id="IPR025877">
    <property type="entry name" value="MobA-like_NTP_Trfase"/>
</dbReference>
<name>A0A0B1ZN06_9SPHN</name>
<dbReference type="Gene3D" id="3.90.550.10">
    <property type="entry name" value="Spore Coat Polysaccharide Biosynthesis Protein SpsA, Chain A"/>
    <property type="match status" value="1"/>
</dbReference>
<accession>A0A0B1ZN06</accession>
<keyword evidence="1" id="KW-0460">Magnesium</keyword>
<dbReference type="PANTHER" id="PTHR43777:SF1">
    <property type="entry name" value="MOLYBDENUM COFACTOR CYTIDYLYLTRANSFERASE"/>
    <property type="match status" value="1"/>
</dbReference>
<keyword evidence="4" id="KW-1185">Reference proteome</keyword>
<dbReference type="STRING" id="1348853.LK12_07070"/>
<evidence type="ECO:0000313" key="4">
    <source>
        <dbReference type="Proteomes" id="UP000031057"/>
    </source>
</evidence>
<protein>
    <submittedName>
        <fullName evidence="3">Molybdopterin-guanine dinucleotide biosynthesis protein MobA</fullName>
    </submittedName>
</protein>
<dbReference type="EMBL" id="JTDI01000002">
    <property type="protein sequence ID" value="KHK92535.1"/>
    <property type="molecule type" value="Genomic_DNA"/>
</dbReference>
<dbReference type="SUPFAM" id="SSF53448">
    <property type="entry name" value="Nucleotide-diphospho-sugar transferases"/>
    <property type="match status" value="1"/>
</dbReference>
<dbReference type="OrthoDB" id="9779263at2"/>
<dbReference type="Pfam" id="PF12804">
    <property type="entry name" value="NTP_transf_3"/>
    <property type="match status" value="1"/>
</dbReference>